<dbReference type="Proteomes" id="UP000663852">
    <property type="component" value="Unassembled WGS sequence"/>
</dbReference>
<dbReference type="AlphaFoldDB" id="A0A816HB11"/>
<name>A0A816HB11_ADIRI</name>
<dbReference type="EMBL" id="CAJNOJ010000403">
    <property type="protein sequence ID" value="CAF1435336.1"/>
    <property type="molecule type" value="Genomic_DNA"/>
</dbReference>
<keyword evidence="1" id="KW-1133">Transmembrane helix</keyword>
<feature type="transmembrane region" description="Helical" evidence="1">
    <location>
        <begin position="100"/>
        <end position="122"/>
    </location>
</feature>
<organism evidence="3 4">
    <name type="scientific">Adineta ricciae</name>
    <name type="common">Rotifer</name>
    <dbReference type="NCBI Taxonomy" id="249248"/>
    <lineage>
        <taxon>Eukaryota</taxon>
        <taxon>Metazoa</taxon>
        <taxon>Spiralia</taxon>
        <taxon>Gnathifera</taxon>
        <taxon>Rotifera</taxon>
        <taxon>Eurotatoria</taxon>
        <taxon>Bdelloidea</taxon>
        <taxon>Adinetida</taxon>
        <taxon>Adinetidae</taxon>
        <taxon>Adineta</taxon>
    </lineage>
</organism>
<evidence type="ECO:0000313" key="3">
    <source>
        <dbReference type="EMBL" id="CAF1684243.1"/>
    </source>
</evidence>
<protein>
    <submittedName>
        <fullName evidence="3">Uncharacterized protein</fullName>
    </submittedName>
</protein>
<keyword evidence="1" id="KW-0472">Membrane</keyword>
<evidence type="ECO:0000313" key="4">
    <source>
        <dbReference type="Proteomes" id="UP000663828"/>
    </source>
</evidence>
<dbReference type="EMBL" id="CAJNOR010016129">
    <property type="protein sequence ID" value="CAF1684243.1"/>
    <property type="molecule type" value="Genomic_DNA"/>
</dbReference>
<evidence type="ECO:0000256" key="1">
    <source>
        <dbReference type="SAM" id="Phobius"/>
    </source>
</evidence>
<comment type="caution">
    <text evidence="3">The sequence shown here is derived from an EMBL/GenBank/DDBJ whole genome shotgun (WGS) entry which is preliminary data.</text>
</comment>
<keyword evidence="1" id="KW-0812">Transmembrane</keyword>
<sequence>MNELEVLYDRDDFKQVWRQVSTDITIRAYQNLGDLPEIRNLPLKIQEQIYSAENNQRFNYETIIDEGIFYNTAYVVVLDPNKEKWMGIYKYNYATTLSKGLALTLGGGVCIGGIYYFCALAPAHVESLIGFISANYKALFDAIIKVAGTTFSAATFLAFRKWLTDEQSYWKMLVAACILKKMQTTRGY</sequence>
<gene>
    <name evidence="2" type="ORF">EDS130_LOCUS38486</name>
    <name evidence="3" type="ORF">XAT740_LOCUS61424</name>
</gene>
<keyword evidence="4" id="KW-1185">Reference proteome</keyword>
<accession>A0A816HB11</accession>
<proteinExistence type="predicted"/>
<dbReference type="Proteomes" id="UP000663828">
    <property type="component" value="Unassembled WGS sequence"/>
</dbReference>
<evidence type="ECO:0000313" key="2">
    <source>
        <dbReference type="EMBL" id="CAF1435336.1"/>
    </source>
</evidence>
<feature type="transmembrane region" description="Helical" evidence="1">
    <location>
        <begin position="142"/>
        <end position="163"/>
    </location>
</feature>
<reference evidence="3" key="1">
    <citation type="submission" date="2021-02" db="EMBL/GenBank/DDBJ databases">
        <authorList>
            <person name="Nowell W R."/>
        </authorList>
    </citation>
    <scope>NUCLEOTIDE SEQUENCE</scope>
</reference>